<accession>A0A8F0WFN8</accession>
<gene>
    <name evidence="2" type="primary">orf210a</name>
</gene>
<keyword evidence="1" id="KW-0812">Transmembrane</keyword>
<evidence type="ECO:0000256" key="1">
    <source>
        <dbReference type="SAM" id="Phobius"/>
    </source>
</evidence>
<geneLocation type="chloroplast" evidence="2"/>
<protein>
    <submittedName>
        <fullName evidence="2">Uncharacterized protein</fullName>
    </submittedName>
</protein>
<name>A0A8F0WFN8_9STRA</name>
<reference evidence="2" key="1">
    <citation type="journal article" date="2021" name="Ecol Indic">
        <title>Morphological and molecular identification reveals that waters from an isolated oasis in Tamanrasset (extreme South of Algerian Sahara) are colonized by opportunistic and pollution-tolerant diatom species.</title>
        <authorList>
            <person name="Gastineau R."/>
            <person name="Hamedi C."/>
            <person name="Baba Hamed M.B."/>
            <person name="Abi-Ayad S.-M.E.-A."/>
            <person name="Bak M."/>
            <person name="Lemieux C."/>
            <person name="Turmel M."/>
            <person name="Dobosz S."/>
            <person name="Wrobel R.J."/>
            <person name="Kierzek A."/>
            <person name="Lange-Bertalot H."/>
            <person name="Witkowski A."/>
        </authorList>
    </citation>
    <scope>NUCLEOTIDE SEQUENCE</scope>
    <source>
        <strain evidence="2">SZCZR1828</strain>
    </source>
</reference>
<dbReference type="RefSeq" id="YP_010133693.1">
    <property type="nucleotide sequence ID" value="NC_056787.1"/>
</dbReference>
<dbReference type="AlphaFoldDB" id="A0A8F0WFN8"/>
<keyword evidence="1" id="KW-1133">Transmembrane helix</keyword>
<sequence length="210" mass="24368">MKSQPNKLKKRQRLFKWLNKQVKKFNNNQFYYQYESFYKTGNRILVKITKFRPKKIGNKIVLILVASFYFFLGTPYLLSKSAEVKTITIKFRGSTEKHDEISTFFTNRWKQNQNSVQPVILVSNPTNSGSSSKNSSIIPAATGFTPNSSTRFGNKFQGKPRIKHNDSTVFSPKNLNQQFDYFFKKRPVKLDEKKSNDTINSEGCQPININ</sequence>
<dbReference type="EMBL" id="MT383638">
    <property type="protein sequence ID" value="QWM93182.1"/>
    <property type="molecule type" value="Genomic_DNA"/>
</dbReference>
<feature type="transmembrane region" description="Helical" evidence="1">
    <location>
        <begin position="60"/>
        <end position="78"/>
    </location>
</feature>
<keyword evidence="1" id="KW-0472">Membrane</keyword>
<dbReference type="GeneID" id="67123229"/>
<organism evidence="2">
    <name type="scientific">Nitzschia supralitorea</name>
    <dbReference type="NCBI Taxonomy" id="303403"/>
    <lineage>
        <taxon>Eukaryota</taxon>
        <taxon>Sar</taxon>
        <taxon>Stramenopiles</taxon>
        <taxon>Ochrophyta</taxon>
        <taxon>Bacillariophyta</taxon>
        <taxon>Bacillariophyceae</taxon>
        <taxon>Bacillariophycidae</taxon>
        <taxon>Bacillariales</taxon>
        <taxon>Bacillariaceae</taxon>
        <taxon>Nitzschia</taxon>
    </lineage>
</organism>
<keyword evidence="2" id="KW-0934">Plastid</keyword>
<proteinExistence type="predicted"/>
<keyword evidence="2" id="KW-0150">Chloroplast</keyword>
<evidence type="ECO:0000313" key="2">
    <source>
        <dbReference type="EMBL" id="QWM93182.1"/>
    </source>
</evidence>